<evidence type="ECO:0000313" key="1">
    <source>
        <dbReference type="EMBL" id="HJG13294.1"/>
    </source>
</evidence>
<proteinExistence type="predicted"/>
<name>A0A921IAG2_9BACE</name>
<comment type="caution">
    <text evidence="1">The sequence shown here is derived from an EMBL/GenBank/DDBJ whole genome shotgun (WGS) entry which is preliminary data.</text>
</comment>
<protein>
    <submittedName>
        <fullName evidence="1">Uncharacterized protein</fullName>
    </submittedName>
</protein>
<organism evidence="1 2">
    <name type="scientific">Bacteroides xylanisolvens</name>
    <dbReference type="NCBI Taxonomy" id="371601"/>
    <lineage>
        <taxon>Bacteria</taxon>
        <taxon>Pseudomonadati</taxon>
        <taxon>Bacteroidota</taxon>
        <taxon>Bacteroidia</taxon>
        <taxon>Bacteroidales</taxon>
        <taxon>Bacteroidaceae</taxon>
        <taxon>Bacteroides</taxon>
    </lineage>
</organism>
<reference evidence="1" key="2">
    <citation type="submission" date="2021-09" db="EMBL/GenBank/DDBJ databases">
        <authorList>
            <person name="Gilroy R."/>
        </authorList>
    </citation>
    <scope>NUCLEOTIDE SEQUENCE</scope>
    <source>
        <strain evidence="1">CHK154-13316</strain>
    </source>
</reference>
<dbReference type="EMBL" id="DYVL01000176">
    <property type="protein sequence ID" value="HJG13294.1"/>
    <property type="molecule type" value="Genomic_DNA"/>
</dbReference>
<gene>
    <name evidence="1" type="ORF">K8V07_15380</name>
</gene>
<dbReference type="Proteomes" id="UP000747074">
    <property type="component" value="Unassembled WGS sequence"/>
</dbReference>
<dbReference type="AlphaFoldDB" id="A0A921IAG2"/>
<reference evidence="1" key="1">
    <citation type="journal article" date="2021" name="PeerJ">
        <title>Extensive microbial diversity within the chicken gut microbiome revealed by metagenomics and culture.</title>
        <authorList>
            <person name="Gilroy R."/>
            <person name="Ravi A."/>
            <person name="Getino M."/>
            <person name="Pursley I."/>
            <person name="Horton D.L."/>
            <person name="Alikhan N.F."/>
            <person name="Baker D."/>
            <person name="Gharbi K."/>
            <person name="Hall N."/>
            <person name="Watson M."/>
            <person name="Adriaenssens E.M."/>
            <person name="Foster-Nyarko E."/>
            <person name="Jarju S."/>
            <person name="Secka A."/>
            <person name="Antonio M."/>
            <person name="Oren A."/>
            <person name="Chaudhuri R.R."/>
            <person name="La Ragione R."/>
            <person name="Hildebrand F."/>
            <person name="Pallen M.J."/>
        </authorList>
    </citation>
    <scope>NUCLEOTIDE SEQUENCE</scope>
    <source>
        <strain evidence="1">CHK154-13316</strain>
    </source>
</reference>
<sequence length="414" mass="47227">MIISPFTPLFFSPSTDKFGAESKYVQLFARTDRIFVELILTPKEQEPIVCINNLLSNISTLVSLSSWKMNDDKILYFYNISSLPCGYYTVTVNGNTSEIFKVTDDECELSETSLIQYSMKDNKQRLDAVWWIDGMQYFFDFRVPGGFKDNGWTFGVDNEQFVTSDEDIVELFSHEYTTILFTLGNGMGCPVWFAELLNRVLCCNYVYFDGIRYARKESNVPELNQQIEGLKSFVFNQMLQRVKTINPVLEWNNQMSIRRIQNDTYRITSDSGELRSIKSGGEAVEEYTSVITGKLYVHYQKIMTSLFTSHNYSCKVILDKPANSGVTFMIPFNLTSVGVVTSEVNQITVVLGGYSNEVQFSQKGSSYDIDLLSGGILEFLKGTDDRTYYEVTWDGEFVDTLPTNFNETPDPPSD</sequence>
<accession>A0A921IAG2</accession>
<evidence type="ECO:0000313" key="2">
    <source>
        <dbReference type="Proteomes" id="UP000747074"/>
    </source>
</evidence>